<feature type="compositionally biased region" description="Acidic residues" evidence="1">
    <location>
        <begin position="329"/>
        <end position="342"/>
    </location>
</feature>
<comment type="caution">
    <text evidence="4">The sequence shown here is derived from an EMBL/GenBank/DDBJ whole genome shotgun (WGS) entry which is preliminary data.</text>
</comment>
<feature type="domain" description="DM2" evidence="2">
    <location>
        <begin position="194"/>
        <end position="274"/>
    </location>
</feature>
<evidence type="ECO:0000313" key="4">
    <source>
        <dbReference type="EMBL" id="PAV64024.1"/>
    </source>
</evidence>
<feature type="compositionally biased region" description="Basic and acidic residues" evidence="1">
    <location>
        <begin position="98"/>
        <end position="122"/>
    </location>
</feature>
<dbReference type="SUPFAM" id="SSF47592">
    <property type="entry name" value="SWIB/MDM2 domain"/>
    <property type="match status" value="1"/>
</dbReference>
<dbReference type="InterPro" id="IPR036885">
    <property type="entry name" value="SWIB_MDM2_dom_sf"/>
</dbReference>
<feature type="region of interest" description="Disordered" evidence="1">
    <location>
        <begin position="69"/>
        <end position="189"/>
    </location>
</feature>
<name>A0A2A2JQM4_9BILA</name>
<dbReference type="PROSITE" id="PS51925">
    <property type="entry name" value="SWIB_MDM2"/>
    <property type="match status" value="1"/>
</dbReference>
<dbReference type="Proteomes" id="UP000218231">
    <property type="component" value="Unassembled WGS sequence"/>
</dbReference>
<dbReference type="EMBL" id="LIAE01010286">
    <property type="protein sequence ID" value="PAV64024.1"/>
    <property type="molecule type" value="Genomic_DNA"/>
</dbReference>
<feature type="compositionally biased region" description="Basic residues" evidence="1">
    <location>
        <begin position="170"/>
        <end position="182"/>
    </location>
</feature>
<dbReference type="SUPFAM" id="SSF109715">
    <property type="entry name" value="DEK C-terminal domain"/>
    <property type="match status" value="1"/>
</dbReference>
<dbReference type="PANTHER" id="PTHR13844">
    <property type="entry name" value="SWI/SNF-RELATED MATRIX-ASSOCIATED ACTIN-DEPENDENT REGULATOR OF CHROMATIN SUBFAMILY D"/>
    <property type="match status" value="1"/>
</dbReference>
<evidence type="ECO:0000259" key="3">
    <source>
        <dbReference type="PROSITE" id="PS51998"/>
    </source>
</evidence>
<dbReference type="PROSITE" id="PS51998">
    <property type="entry name" value="DEK_C"/>
    <property type="match status" value="1"/>
</dbReference>
<dbReference type="InterPro" id="IPR019835">
    <property type="entry name" value="SWIB_domain"/>
</dbReference>
<feature type="region of interest" description="Disordered" evidence="1">
    <location>
        <begin position="307"/>
        <end position="342"/>
    </location>
</feature>
<dbReference type="InterPro" id="IPR014876">
    <property type="entry name" value="DEK_C"/>
</dbReference>
<proteinExistence type="predicted"/>
<dbReference type="SMART" id="SM00151">
    <property type="entry name" value="SWIB"/>
    <property type="match status" value="1"/>
</dbReference>
<dbReference type="AlphaFoldDB" id="A0A2A2JQM4"/>
<sequence length="342" mass="38790">MSDDEYKFPVGKEAVSKAINELVEAEGIEKITSSYIRNHLKEKFNADFTDFKKMVDILTKKVIEGYMARQDKAKKEEEEEDESSDQLNTSASASESSPVKKESVKSEKKEKDSSDSDSDSDHGIASTDRVRATPKGRKRATISPSADILDEPPRKRAAAKKAEFVLTKSTRIKKRNEKKKAARGSSDNSGRFGRMTSLCLLSDDLQNVLDNGKKFMKRCDVMKAMWGYIREHDLLDPKDKRFALTDEKLKPLFQKKARFRAFSMMKDLSKHIWDPKDMDEEVQQEALAEQNRLRTLMEEKEKEEIAKIRARIDGDDDEAEENGKGKDEGDGDVPDSDGSDSD</sequence>
<dbReference type="Gene3D" id="1.10.245.10">
    <property type="entry name" value="SWIB/MDM2 domain"/>
    <property type="match status" value="1"/>
</dbReference>
<organism evidence="4 5">
    <name type="scientific">Diploscapter pachys</name>
    <dbReference type="NCBI Taxonomy" id="2018661"/>
    <lineage>
        <taxon>Eukaryota</taxon>
        <taxon>Metazoa</taxon>
        <taxon>Ecdysozoa</taxon>
        <taxon>Nematoda</taxon>
        <taxon>Chromadorea</taxon>
        <taxon>Rhabditida</taxon>
        <taxon>Rhabditina</taxon>
        <taxon>Rhabditomorpha</taxon>
        <taxon>Rhabditoidea</taxon>
        <taxon>Rhabditidae</taxon>
        <taxon>Diploscapter</taxon>
    </lineage>
</organism>
<evidence type="ECO:0000259" key="2">
    <source>
        <dbReference type="PROSITE" id="PS51925"/>
    </source>
</evidence>
<accession>A0A2A2JQM4</accession>
<protein>
    <submittedName>
        <fullName evidence="4">Uncharacterized protein</fullName>
    </submittedName>
</protein>
<reference evidence="4 5" key="1">
    <citation type="journal article" date="2017" name="Curr. Biol.">
        <title>Genome architecture and evolution of a unichromosomal asexual nematode.</title>
        <authorList>
            <person name="Fradin H."/>
            <person name="Zegar C."/>
            <person name="Gutwein M."/>
            <person name="Lucas J."/>
            <person name="Kovtun M."/>
            <person name="Corcoran D."/>
            <person name="Baugh L.R."/>
            <person name="Kiontke K."/>
            <person name="Gunsalus K."/>
            <person name="Fitch D.H."/>
            <person name="Piano F."/>
        </authorList>
    </citation>
    <scope>NUCLEOTIDE SEQUENCE [LARGE SCALE GENOMIC DNA]</scope>
    <source>
        <strain evidence="4">PF1309</strain>
    </source>
</reference>
<gene>
    <name evidence="4" type="ORF">WR25_04936</name>
</gene>
<dbReference type="STRING" id="2018661.A0A2A2JQM4"/>
<feature type="domain" description="DEK-C" evidence="3">
    <location>
        <begin position="9"/>
        <end position="64"/>
    </location>
</feature>
<evidence type="ECO:0000256" key="1">
    <source>
        <dbReference type="SAM" id="MobiDB-lite"/>
    </source>
</evidence>
<dbReference type="OrthoDB" id="10251073at2759"/>
<keyword evidence="5" id="KW-1185">Reference proteome</keyword>
<dbReference type="InterPro" id="IPR003121">
    <property type="entry name" value="SWIB_MDM2_domain"/>
</dbReference>
<dbReference type="CDD" id="cd10567">
    <property type="entry name" value="SWIB-MDM2_like"/>
    <property type="match status" value="1"/>
</dbReference>
<evidence type="ECO:0000313" key="5">
    <source>
        <dbReference type="Proteomes" id="UP000218231"/>
    </source>
</evidence>
<dbReference type="Pfam" id="PF02201">
    <property type="entry name" value="SWIB"/>
    <property type="match status" value="1"/>
</dbReference>